<dbReference type="InterPro" id="IPR000819">
    <property type="entry name" value="Peptidase_M17_C"/>
</dbReference>
<proteinExistence type="inferred from homology"/>
<protein>
    <recommendedName>
        <fullName evidence="5">Cytosol aminopeptidase domain-containing protein</fullName>
    </recommendedName>
</protein>
<dbReference type="Pfam" id="PF00883">
    <property type="entry name" value="Peptidase_M17"/>
    <property type="match status" value="1"/>
</dbReference>
<keyword evidence="3" id="KW-0645">Protease</keyword>
<dbReference type="SUPFAM" id="SSF53187">
    <property type="entry name" value="Zn-dependent exopeptidases"/>
    <property type="match status" value="1"/>
</dbReference>
<name>A0A7R9B4Z3_TIMSH</name>
<keyword evidence="2" id="KW-0031">Aminopeptidase</keyword>
<evidence type="ECO:0000313" key="6">
    <source>
        <dbReference type="EMBL" id="CAD7266498.1"/>
    </source>
</evidence>
<dbReference type="PANTHER" id="PTHR11963:SF4">
    <property type="entry name" value="AMINOPEPTIDASE NPEPL1-RELATED"/>
    <property type="match status" value="1"/>
</dbReference>
<dbReference type="PANTHER" id="PTHR11963">
    <property type="entry name" value="LEUCINE AMINOPEPTIDASE-RELATED"/>
    <property type="match status" value="1"/>
</dbReference>
<accession>A0A7R9B4Z3</accession>
<dbReference type="Gene3D" id="3.40.630.10">
    <property type="entry name" value="Zn peptidases"/>
    <property type="match status" value="1"/>
</dbReference>
<dbReference type="PRINTS" id="PR00481">
    <property type="entry name" value="LAMNOPPTDASE"/>
</dbReference>
<dbReference type="GO" id="GO:0030145">
    <property type="term" value="F:manganese ion binding"/>
    <property type="evidence" value="ECO:0007669"/>
    <property type="project" value="InterPro"/>
</dbReference>
<dbReference type="Gene3D" id="3.40.50.10590">
    <property type="entry name" value="Zn-dependent exopeptidases"/>
    <property type="match status" value="1"/>
</dbReference>
<dbReference type="PROSITE" id="PS00631">
    <property type="entry name" value="CYTOSOL_AP"/>
    <property type="match status" value="1"/>
</dbReference>
<dbReference type="CDD" id="cd00433">
    <property type="entry name" value="Peptidase_M17"/>
    <property type="match status" value="1"/>
</dbReference>
<evidence type="ECO:0000256" key="4">
    <source>
        <dbReference type="ARBA" id="ARBA00022801"/>
    </source>
</evidence>
<gene>
    <name evidence="6" type="ORF">TSIB3V08_LOCUS10516</name>
</gene>
<dbReference type="AlphaFoldDB" id="A0A7R9B4Z3"/>
<dbReference type="EMBL" id="OC007092">
    <property type="protein sequence ID" value="CAD7266498.1"/>
    <property type="molecule type" value="Genomic_DNA"/>
</dbReference>
<sequence>MDDRSLRCNNVHVHQNESTDGSTRVRSMRLGGSRIWTVCTSGGSLSKDSMTAELAGSDEGAVSLSITSTDHAMWSKLLKVKPIFLILRCHLSRFDKMTVVNLEFPSTLSKSDPQKQPVIIIGQLKNLMKAKYSSVKAKLEPHVTEQVLKLNCDLFSLCTSGVHRVHLLAYRRWLDRTGDCGTGFKSCLRDTQIYVYSSAIIVAHQLVSLSQVYSAALASLHPSPTDSCSLYLNLATVAALPVKCSRHNTPSRAHFITKLVKSATVGVDESVVIVCRREDVFASACAVARAYPLYSRKTTNNLSASTKTATVQVHFVLLASSDDAGSMAVNNGTAEGELGLGEADVELLKNAAMAVRLAARIVDTPCNEMNVDTFVQEVLTVGQALGVKSTVIRGEELNERGFGGIYGVGKAALVPPALVVLSYLPQGATETIAWVGKGIVYDTGGLSIKGKTSMPGMKRDCGGAAGVLGAFFTTVKAGFTQNLHAVFCLAENAVGPRSTRPDDIHTLYSGRTVEINNTDAEGRLVLSDGVSYAQKDLKANIIVDMATLTGAQAICTGKYHAAVLTNNAEWEGAAVHAGKSSGDLVFPILYCPELHFSEFSSAVADMKNSVTDRSNAQSSCAGLFIGAHLGFDYPGVWVHIDMASPVYVVKCGLSSKSDHSSEARRVGGGRGVLYDRDDTTAGVVNAFLDQTKRATTLMLDPDEYNLAVQVDLGERATGYGVAILSTLFGKFSNSNMLQSLSEQTDSEWPSTKKLKRN</sequence>
<dbReference type="Pfam" id="PF18295">
    <property type="entry name" value="Pdase_M17_N2"/>
    <property type="match status" value="1"/>
</dbReference>
<dbReference type="FunFam" id="3.40.630.10:FF:000035">
    <property type="entry name" value="Probable aminopeptidase NPEPL1"/>
    <property type="match status" value="1"/>
</dbReference>
<evidence type="ECO:0000256" key="2">
    <source>
        <dbReference type="ARBA" id="ARBA00022438"/>
    </source>
</evidence>
<comment type="similarity">
    <text evidence="1">Belongs to the peptidase M17 family.</text>
</comment>
<evidence type="ECO:0000259" key="5">
    <source>
        <dbReference type="PROSITE" id="PS00631"/>
    </source>
</evidence>
<dbReference type="InterPro" id="IPR041417">
    <property type="entry name" value="NPEPL1_N"/>
</dbReference>
<reference evidence="6" key="1">
    <citation type="submission" date="2020-11" db="EMBL/GenBank/DDBJ databases">
        <authorList>
            <person name="Tran Van P."/>
        </authorList>
    </citation>
    <scope>NUCLEOTIDE SEQUENCE</scope>
</reference>
<dbReference type="GO" id="GO:0005737">
    <property type="term" value="C:cytoplasm"/>
    <property type="evidence" value="ECO:0007669"/>
    <property type="project" value="InterPro"/>
</dbReference>
<evidence type="ECO:0000256" key="3">
    <source>
        <dbReference type="ARBA" id="ARBA00022670"/>
    </source>
</evidence>
<keyword evidence="4" id="KW-0378">Hydrolase</keyword>
<feature type="domain" description="Cytosol aminopeptidase" evidence="5">
    <location>
        <begin position="517"/>
        <end position="524"/>
    </location>
</feature>
<evidence type="ECO:0000256" key="1">
    <source>
        <dbReference type="ARBA" id="ARBA00009528"/>
    </source>
</evidence>
<dbReference type="GO" id="GO:0006508">
    <property type="term" value="P:proteolysis"/>
    <property type="evidence" value="ECO:0007669"/>
    <property type="project" value="UniProtKB-KW"/>
</dbReference>
<dbReference type="GO" id="GO:0070006">
    <property type="term" value="F:metalloaminopeptidase activity"/>
    <property type="evidence" value="ECO:0007669"/>
    <property type="project" value="InterPro"/>
</dbReference>
<organism evidence="6">
    <name type="scientific">Timema shepardi</name>
    <name type="common">Walking stick</name>
    <dbReference type="NCBI Taxonomy" id="629360"/>
    <lineage>
        <taxon>Eukaryota</taxon>
        <taxon>Metazoa</taxon>
        <taxon>Ecdysozoa</taxon>
        <taxon>Arthropoda</taxon>
        <taxon>Hexapoda</taxon>
        <taxon>Insecta</taxon>
        <taxon>Pterygota</taxon>
        <taxon>Neoptera</taxon>
        <taxon>Polyneoptera</taxon>
        <taxon>Phasmatodea</taxon>
        <taxon>Timematodea</taxon>
        <taxon>Timematoidea</taxon>
        <taxon>Timematidae</taxon>
        <taxon>Timema</taxon>
    </lineage>
</organism>
<dbReference type="InterPro" id="IPR011356">
    <property type="entry name" value="Leucine_aapep/pepB"/>
</dbReference>